<accession>A0A371NTP4</accession>
<dbReference type="Pfam" id="PF13302">
    <property type="entry name" value="Acetyltransf_3"/>
    <property type="match status" value="1"/>
</dbReference>
<comment type="caution">
    <text evidence="2">The sequence shown here is derived from an EMBL/GenBank/DDBJ whole genome shotgun (WGS) entry which is preliminary data.</text>
</comment>
<sequence length="345" mass="36832">MPAGAGTSETETRIFVATRRASPAAARAAISVPSANELKCQMPDQPAWAARSSRIGQAMVGPSTSASTTSPSPGIVQTVTVPSSVCQISPLSSSGTGMSRRSAAERAAYTRPTAALMSTPRCSGSLTRFQLMASVPALQTRVATYRDSTPLRTQLPIRQTEPMPAFPDVTVIADDGLRVDALTVDDAPALVHAFSDPGLRRWLPVPDPYPLALAEEWCAATSVQLRDSGRGIVRAVRAGGELAGSLDAKRVDWRAMTCELSYWTAAPFRGRGLMPRAVDAFSRRLLRDHGFERVELRIAPGNAASMRAAEKAGFRREGTARNAGFTDGGRVDLVVLSRIPSDIRE</sequence>
<protein>
    <submittedName>
        <fullName evidence="2">N-acetyltransferase</fullName>
    </submittedName>
</protein>
<reference evidence="2 3" key="1">
    <citation type="submission" date="2018-08" db="EMBL/GenBank/DDBJ databases">
        <title>Isolation, diversity and antifungal activity of Actinobacteria from cow dung.</title>
        <authorList>
            <person name="Ling L."/>
        </authorList>
    </citation>
    <scope>NUCLEOTIDE SEQUENCE [LARGE SCALE GENOMIC DNA]</scope>
    <source>
        <strain evidence="2 3">NEAU-LLE</strain>
    </source>
</reference>
<dbReference type="Gene3D" id="3.40.630.30">
    <property type="match status" value="1"/>
</dbReference>
<name>A0A371NTP4_9MICO</name>
<proteinExistence type="predicted"/>
<evidence type="ECO:0000259" key="1">
    <source>
        <dbReference type="PROSITE" id="PS51186"/>
    </source>
</evidence>
<dbReference type="OrthoDB" id="2061990at2"/>
<dbReference type="GO" id="GO:1990189">
    <property type="term" value="F:protein N-terminal-serine acetyltransferase activity"/>
    <property type="evidence" value="ECO:0007669"/>
    <property type="project" value="TreeGrafter"/>
</dbReference>
<evidence type="ECO:0000313" key="3">
    <source>
        <dbReference type="Proteomes" id="UP000262172"/>
    </source>
</evidence>
<dbReference type="GO" id="GO:0008999">
    <property type="term" value="F:protein-N-terminal-alanine acetyltransferase activity"/>
    <property type="evidence" value="ECO:0007669"/>
    <property type="project" value="TreeGrafter"/>
</dbReference>
<gene>
    <name evidence="2" type="ORF">DY023_09715</name>
</gene>
<dbReference type="AlphaFoldDB" id="A0A371NTP4"/>
<dbReference type="PANTHER" id="PTHR43441:SF10">
    <property type="entry name" value="ACETYLTRANSFERASE"/>
    <property type="match status" value="1"/>
</dbReference>
<dbReference type="Proteomes" id="UP000262172">
    <property type="component" value="Unassembled WGS sequence"/>
</dbReference>
<evidence type="ECO:0000313" key="2">
    <source>
        <dbReference type="EMBL" id="REJ05611.1"/>
    </source>
</evidence>
<dbReference type="InterPro" id="IPR016181">
    <property type="entry name" value="Acyl_CoA_acyltransferase"/>
</dbReference>
<dbReference type="PROSITE" id="PS51186">
    <property type="entry name" value="GNAT"/>
    <property type="match status" value="1"/>
</dbReference>
<dbReference type="SUPFAM" id="SSF55729">
    <property type="entry name" value="Acyl-CoA N-acyltransferases (Nat)"/>
    <property type="match status" value="1"/>
</dbReference>
<dbReference type="EMBL" id="QUAB01000041">
    <property type="protein sequence ID" value="REJ05611.1"/>
    <property type="molecule type" value="Genomic_DNA"/>
</dbReference>
<feature type="domain" description="N-acetyltransferase" evidence="1">
    <location>
        <begin position="177"/>
        <end position="340"/>
    </location>
</feature>
<dbReference type="GO" id="GO:0005737">
    <property type="term" value="C:cytoplasm"/>
    <property type="evidence" value="ECO:0007669"/>
    <property type="project" value="TreeGrafter"/>
</dbReference>
<keyword evidence="3" id="KW-1185">Reference proteome</keyword>
<organism evidence="2 3">
    <name type="scientific">Microbacterium bovistercoris</name>
    <dbReference type="NCBI Taxonomy" id="2293570"/>
    <lineage>
        <taxon>Bacteria</taxon>
        <taxon>Bacillati</taxon>
        <taxon>Actinomycetota</taxon>
        <taxon>Actinomycetes</taxon>
        <taxon>Micrococcales</taxon>
        <taxon>Microbacteriaceae</taxon>
        <taxon>Microbacterium</taxon>
    </lineage>
</organism>
<dbReference type="InterPro" id="IPR000182">
    <property type="entry name" value="GNAT_dom"/>
</dbReference>
<keyword evidence="2" id="KW-0808">Transferase</keyword>
<dbReference type="InterPro" id="IPR051908">
    <property type="entry name" value="Ribosomal_N-acetyltransferase"/>
</dbReference>
<dbReference type="PANTHER" id="PTHR43441">
    <property type="entry name" value="RIBOSOMAL-PROTEIN-SERINE ACETYLTRANSFERASE"/>
    <property type="match status" value="1"/>
</dbReference>